<keyword evidence="4" id="KW-0804">Transcription</keyword>
<dbReference type="OrthoDB" id="20886at2759"/>
<dbReference type="HOGENOM" id="CLU_012439_1_0_1"/>
<name>G0SHT2_CHATD</name>
<feature type="compositionally biased region" description="Polar residues" evidence="7">
    <location>
        <begin position="1"/>
        <end position="12"/>
    </location>
</feature>
<proteinExistence type="inferred from homology"/>
<dbReference type="PANTHER" id="PTHR21964">
    <property type="entry name" value="BREAST CANCER METASTASIS-SUPPRESSOR 1"/>
    <property type="match status" value="1"/>
</dbReference>
<evidence type="ECO:0000313" key="9">
    <source>
        <dbReference type="Proteomes" id="UP000008066"/>
    </source>
</evidence>
<dbReference type="STRING" id="759272.G0SHT2"/>
<keyword evidence="2" id="KW-0678">Repressor</keyword>
<feature type="compositionally biased region" description="Basic residues" evidence="7">
    <location>
        <begin position="277"/>
        <end position="290"/>
    </location>
</feature>
<protein>
    <recommendedName>
        <fullName evidence="10">Transcriptional regulatory protein DEP1</fullName>
    </recommendedName>
</protein>
<dbReference type="Pfam" id="PF08598">
    <property type="entry name" value="Sds3"/>
    <property type="match status" value="1"/>
</dbReference>
<feature type="compositionally biased region" description="Basic and acidic residues" evidence="7">
    <location>
        <begin position="699"/>
        <end position="709"/>
    </location>
</feature>
<dbReference type="KEGG" id="cthr:CTHT_0073270"/>
<evidence type="ECO:0000256" key="6">
    <source>
        <dbReference type="ARBA" id="ARBA00038256"/>
    </source>
</evidence>
<gene>
    <name evidence="8" type="ORF">CTHT_0073270</name>
</gene>
<dbReference type="AlphaFoldDB" id="G0SHT2"/>
<feature type="compositionally biased region" description="Acidic residues" evidence="7">
    <location>
        <begin position="14"/>
        <end position="26"/>
    </location>
</feature>
<evidence type="ECO:0000256" key="5">
    <source>
        <dbReference type="ARBA" id="ARBA00023242"/>
    </source>
</evidence>
<evidence type="ECO:0000256" key="3">
    <source>
        <dbReference type="ARBA" id="ARBA00023015"/>
    </source>
</evidence>
<feature type="compositionally biased region" description="Acidic residues" evidence="7">
    <location>
        <begin position="225"/>
        <end position="237"/>
    </location>
</feature>
<sequence length="709" mass="78047">MDDTPSNVSSPLSDVEDRDADTEDVDLDMRVEGTSHDTPKRNGTTADDAESAAASDTDDSKLSEVDVNDSEAETERLYDTPRKNSAARAIVNPAGGRRFTDRRDRGFQPSPSKLQQQLKADGDAEEIASGHNTGTEAEQEDGDDISAAYTDTDDDGGKKAQPPRSSPTLVKKSQPVSSADTPAPQASRKNSADSRKRKRSLVTEQSDSEQPLKKRSPGEVPDRELDAEDVPMADDDGVSTNPQSGEHTTEEDDNEVTTEAKEEELPDQTEEETAPSKSKKGKKSPKKKKSKSPEESVAPEEAPDEPPEEADTQSLEVPTPTEDDQAEIVDEDVEAAQRNEEECMERGSLARSLAATNDTAVERKKAAWDELVAIEKQFSSFRERLYQERLEQLNQEEAMLTSDPPTHPEYLAMLQCLEERRQEKIRQSALELQFKLAVLRRRAVAERAQIMAQFYQAVRESREKALEELGQEWYEIQQERRRAATTVPDYSLHFPSTRAQAIRNAVAYNKEVSILSGFAKHVGFPAAPPINGISEDEAEADLELIKSAREPAPSRPPMHHHHHHHHHNHQPTHPGFRPDYAASLSYDKGLGPAGEQFIEQTPWANPNHPVHRQQQQQQQQAGHHPQPTYAPSGPGSAVPRRPPNYPSGSGGMYAPPPPPPNGGYNGDSAPTAHMPKAHHPTAAGPDAYKAAKPGIAPEPLRREPAIHAS</sequence>
<feature type="compositionally biased region" description="Basic and acidic residues" evidence="7">
    <location>
        <begin position="73"/>
        <end position="82"/>
    </location>
</feature>
<dbReference type="SMART" id="SM01401">
    <property type="entry name" value="Sds3"/>
    <property type="match status" value="1"/>
</dbReference>
<dbReference type="GO" id="GO:0010468">
    <property type="term" value="P:regulation of gene expression"/>
    <property type="evidence" value="ECO:0007669"/>
    <property type="project" value="UniProtKB-ARBA"/>
</dbReference>
<evidence type="ECO:0000256" key="2">
    <source>
        <dbReference type="ARBA" id="ARBA00022491"/>
    </source>
</evidence>
<evidence type="ECO:0000313" key="8">
    <source>
        <dbReference type="EMBL" id="EGS17002.1"/>
    </source>
</evidence>
<reference evidence="8 9" key="1">
    <citation type="journal article" date="2011" name="Cell">
        <title>Insight into structure and assembly of the nuclear pore complex by utilizing the genome of a eukaryotic thermophile.</title>
        <authorList>
            <person name="Amlacher S."/>
            <person name="Sarges P."/>
            <person name="Flemming D."/>
            <person name="van Noort V."/>
            <person name="Kunze R."/>
            <person name="Devos D.P."/>
            <person name="Arumugam M."/>
            <person name="Bork P."/>
            <person name="Hurt E."/>
        </authorList>
    </citation>
    <scope>NUCLEOTIDE SEQUENCE [LARGE SCALE GENOMIC DNA]</scope>
    <source>
        <strain evidence="9">DSM 1495 / CBS 144.50 / IMI 039719</strain>
    </source>
</reference>
<feature type="compositionally biased region" description="Basic and acidic residues" evidence="7">
    <location>
        <begin position="210"/>
        <end position="224"/>
    </location>
</feature>
<dbReference type="RefSeq" id="XP_006697584.1">
    <property type="nucleotide sequence ID" value="XM_006697521.1"/>
</dbReference>
<comment type="subcellular location">
    <subcellularLocation>
        <location evidence="1">Nucleus</location>
    </subcellularLocation>
</comment>
<dbReference type="eggNOG" id="ENOG502S36P">
    <property type="taxonomic scope" value="Eukaryota"/>
</dbReference>
<dbReference type="Proteomes" id="UP000008066">
    <property type="component" value="Unassembled WGS sequence"/>
</dbReference>
<dbReference type="FunFam" id="1.20.5.1500:FF:000002">
    <property type="entry name" value="breast cancer metastasis-suppressor 1-like protein-A"/>
    <property type="match status" value="1"/>
</dbReference>
<feature type="compositionally biased region" description="Acidic residues" evidence="7">
    <location>
        <begin position="249"/>
        <end position="273"/>
    </location>
</feature>
<evidence type="ECO:0000256" key="1">
    <source>
        <dbReference type="ARBA" id="ARBA00004123"/>
    </source>
</evidence>
<feature type="compositionally biased region" description="Polar residues" evidence="7">
    <location>
        <begin position="109"/>
        <end position="118"/>
    </location>
</feature>
<evidence type="ECO:0000256" key="4">
    <source>
        <dbReference type="ARBA" id="ARBA00023163"/>
    </source>
</evidence>
<dbReference type="GeneID" id="18261365"/>
<dbReference type="OMA" id="DTPWANP"/>
<dbReference type="InterPro" id="IPR013907">
    <property type="entry name" value="Sds3"/>
</dbReference>
<keyword evidence="9" id="KW-1185">Reference proteome</keyword>
<feature type="compositionally biased region" description="Basic residues" evidence="7">
    <location>
        <begin position="557"/>
        <end position="570"/>
    </location>
</feature>
<dbReference type="Gene3D" id="1.20.5.1500">
    <property type="match status" value="1"/>
</dbReference>
<organism evidence="9">
    <name type="scientific">Chaetomium thermophilum (strain DSM 1495 / CBS 144.50 / IMI 039719)</name>
    <name type="common">Thermochaetoides thermophila</name>
    <dbReference type="NCBI Taxonomy" id="759272"/>
    <lineage>
        <taxon>Eukaryota</taxon>
        <taxon>Fungi</taxon>
        <taxon>Dikarya</taxon>
        <taxon>Ascomycota</taxon>
        <taxon>Pezizomycotina</taxon>
        <taxon>Sordariomycetes</taxon>
        <taxon>Sordariomycetidae</taxon>
        <taxon>Sordariales</taxon>
        <taxon>Chaetomiaceae</taxon>
        <taxon>Thermochaetoides</taxon>
    </lineage>
</organism>
<accession>G0SHT2</accession>
<keyword evidence="3" id="KW-0805">Transcription regulation</keyword>
<comment type="similarity">
    <text evidence="6">Belongs to the BRMS1 family.</text>
</comment>
<feature type="region of interest" description="Disordered" evidence="7">
    <location>
        <begin position="550"/>
        <end position="709"/>
    </location>
</feature>
<feature type="compositionally biased region" description="Acidic residues" evidence="7">
    <location>
        <begin position="297"/>
        <end position="311"/>
    </location>
</feature>
<feature type="compositionally biased region" description="Basic and acidic residues" evidence="7">
    <location>
        <begin position="27"/>
        <end position="40"/>
    </location>
</feature>
<evidence type="ECO:0008006" key="10">
    <source>
        <dbReference type="Google" id="ProtNLM"/>
    </source>
</evidence>
<feature type="region of interest" description="Disordered" evidence="7">
    <location>
        <begin position="1"/>
        <end position="327"/>
    </location>
</feature>
<dbReference type="EMBL" id="GL988048">
    <property type="protein sequence ID" value="EGS17002.1"/>
    <property type="molecule type" value="Genomic_DNA"/>
</dbReference>
<dbReference type="GO" id="GO:0005654">
    <property type="term" value="C:nucleoplasm"/>
    <property type="evidence" value="ECO:0007669"/>
    <property type="project" value="UniProtKB-ARBA"/>
</dbReference>
<evidence type="ECO:0000256" key="7">
    <source>
        <dbReference type="SAM" id="MobiDB-lite"/>
    </source>
</evidence>
<keyword evidence="5" id="KW-0539">Nucleus</keyword>